<protein>
    <submittedName>
        <fullName evidence="1">Uncharacterized protein</fullName>
    </submittedName>
</protein>
<reference evidence="1" key="1">
    <citation type="submission" date="2021-01" db="EMBL/GenBank/DDBJ databases">
        <authorList>
            <consortium name="Genoscope - CEA"/>
            <person name="William W."/>
        </authorList>
    </citation>
    <scope>NUCLEOTIDE SEQUENCE</scope>
</reference>
<gene>
    <name evidence="1" type="ORF">PPENT_87.1.T0920027</name>
</gene>
<name>A0A8S1WH29_9CILI</name>
<dbReference type="Proteomes" id="UP000689195">
    <property type="component" value="Unassembled WGS sequence"/>
</dbReference>
<evidence type="ECO:0000313" key="2">
    <source>
        <dbReference type="Proteomes" id="UP000689195"/>
    </source>
</evidence>
<sequence>MQLQKTVQNNLVQFHKDNNSNIHAYQHFLDIDIFEILRLNKNIQKFQNIWNNRTIETNKNCCKARIVPLIKFFPDIPNKSQLIPIKILSSLFKFLELRFLPKLQMNKQDSYHILSTLLNIINLLNKINGFKKEDKMEGVFIGLRRSFLIY</sequence>
<dbReference type="AlphaFoldDB" id="A0A8S1WH29"/>
<proteinExistence type="predicted"/>
<organism evidence="1 2">
    <name type="scientific">Paramecium pentaurelia</name>
    <dbReference type="NCBI Taxonomy" id="43138"/>
    <lineage>
        <taxon>Eukaryota</taxon>
        <taxon>Sar</taxon>
        <taxon>Alveolata</taxon>
        <taxon>Ciliophora</taxon>
        <taxon>Intramacronucleata</taxon>
        <taxon>Oligohymenophorea</taxon>
        <taxon>Peniculida</taxon>
        <taxon>Parameciidae</taxon>
        <taxon>Paramecium</taxon>
    </lineage>
</organism>
<dbReference type="EMBL" id="CAJJDO010000092">
    <property type="protein sequence ID" value="CAD8188663.1"/>
    <property type="molecule type" value="Genomic_DNA"/>
</dbReference>
<evidence type="ECO:0000313" key="1">
    <source>
        <dbReference type="EMBL" id="CAD8188663.1"/>
    </source>
</evidence>
<keyword evidence="2" id="KW-1185">Reference proteome</keyword>
<accession>A0A8S1WH29</accession>
<comment type="caution">
    <text evidence="1">The sequence shown here is derived from an EMBL/GenBank/DDBJ whole genome shotgun (WGS) entry which is preliminary data.</text>
</comment>